<dbReference type="EMBL" id="KC977571">
    <property type="protein sequence ID" value="AGO85728.2"/>
    <property type="molecule type" value="Genomic_DNA"/>
</dbReference>
<evidence type="ECO:0000313" key="2">
    <source>
        <dbReference type="EMBL" id="AGO85728.2"/>
    </source>
</evidence>
<protein>
    <submittedName>
        <fullName evidence="2">Uncharacterized protein</fullName>
    </submittedName>
</protein>
<evidence type="ECO:0000256" key="1">
    <source>
        <dbReference type="SAM" id="MobiDB-lite"/>
    </source>
</evidence>
<evidence type="ECO:0000313" key="3">
    <source>
        <dbReference type="Proteomes" id="UP000204584"/>
    </source>
</evidence>
<dbReference type="GeneID" id="16607515"/>
<accession>S4VZD3</accession>
<proteinExistence type="predicted"/>
<sequence>MPSSASFSSSTTPKGEKISKGKNGKPAPDSGLCPPLLWPPKMCTGEKRETARPPAQRTSFAAASLNHGATRGGPCARASIDPARRGTDLCVLAKNPG</sequence>
<reference evidence="2 3" key="1">
    <citation type="journal article" date="2013" name="Science">
        <title>Pandoraviruses: amoeba viruses with genomes up to 2.5 Mb reaching that of parasitic eukaryotes.</title>
        <authorList>
            <person name="Philippe N."/>
            <person name="Legendre M."/>
            <person name="Doutre G."/>
            <person name="Coute Y."/>
            <person name="Poirot O."/>
            <person name="Lescot M."/>
            <person name="Arslan D."/>
            <person name="Seltzer V."/>
            <person name="Bertaux L."/>
            <person name="Bruley C."/>
            <person name="Garin J."/>
            <person name="Claverie J.M."/>
            <person name="Abergel C."/>
        </authorList>
    </citation>
    <scope>NUCLEOTIDE SEQUENCE [LARGE SCALE GENOMIC DNA]</scope>
</reference>
<gene>
    <name evidence="2" type="ORF">psal_cds_1339</name>
</gene>
<feature type="region of interest" description="Disordered" evidence="1">
    <location>
        <begin position="1"/>
        <end position="58"/>
    </location>
</feature>
<keyword evidence="3" id="KW-1185">Reference proteome</keyword>
<dbReference type="Proteomes" id="UP000204584">
    <property type="component" value="Segment"/>
</dbReference>
<organism evidence="2 3">
    <name type="scientific">Pandoravirus salinus</name>
    <dbReference type="NCBI Taxonomy" id="1349410"/>
    <lineage>
        <taxon>Viruses</taxon>
        <taxon>Pandoravirus</taxon>
    </lineage>
</organism>
<dbReference type="KEGG" id="vg:16607515"/>
<name>S4VZD3_9VIRU</name>
<feature type="compositionally biased region" description="Low complexity" evidence="1">
    <location>
        <begin position="1"/>
        <end position="10"/>
    </location>
</feature>
<dbReference type="RefSeq" id="YP_008438807.2">
    <property type="nucleotide sequence ID" value="NC_022098.1"/>
</dbReference>